<reference evidence="1" key="1">
    <citation type="submission" date="2021-06" db="EMBL/GenBank/DDBJ databases">
        <authorList>
            <person name="Kallberg Y."/>
            <person name="Tangrot J."/>
            <person name="Rosling A."/>
        </authorList>
    </citation>
    <scope>NUCLEOTIDE SEQUENCE</scope>
    <source>
        <strain evidence="1">28 12/20/2015</strain>
    </source>
</reference>
<organism evidence="1 2">
    <name type="scientific">Cetraspora pellucida</name>
    <dbReference type="NCBI Taxonomy" id="1433469"/>
    <lineage>
        <taxon>Eukaryota</taxon>
        <taxon>Fungi</taxon>
        <taxon>Fungi incertae sedis</taxon>
        <taxon>Mucoromycota</taxon>
        <taxon>Glomeromycotina</taxon>
        <taxon>Glomeromycetes</taxon>
        <taxon>Diversisporales</taxon>
        <taxon>Gigasporaceae</taxon>
        <taxon>Cetraspora</taxon>
    </lineage>
</organism>
<accession>A0ACA9N1D1</accession>
<protein>
    <submittedName>
        <fullName evidence="1">4093_t:CDS:1</fullName>
    </submittedName>
</protein>
<dbReference type="Proteomes" id="UP000789366">
    <property type="component" value="Unassembled WGS sequence"/>
</dbReference>
<feature type="non-terminal residue" evidence="1">
    <location>
        <position position="53"/>
    </location>
</feature>
<evidence type="ECO:0000313" key="2">
    <source>
        <dbReference type="Proteomes" id="UP000789366"/>
    </source>
</evidence>
<sequence length="53" mass="6254">MSNKQQGQMIEVLDKYKNIFANEPEQLGRTSVVQHEIHTKEGPLVKQRFYFMS</sequence>
<gene>
    <name evidence="1" type="ORF">SPELUC_LOCUS7521</name>
</gene>
<proteinExistence type="predicted"/>
<keyword evidence="2" id="KW-1185">Reference proteome</keyword>
<name>A0ACA9N1D1_9GLOM</name>
<comment type="caution">
    <text evidence="1">The sequence shown here is derived from an EMBL/GenBank/DDBJ whole genome shotgun (WGS) entry which is preliminary data.</text>
</comment>
<dbReference type="EMBL" id="CAJVPW010010033">
    <property type="protein sequence ID" value="CAG8611632.1"/>
    <property type="molecule type" value="Genomic_DNA"/>
</dbReference>
<evidence type="ECO:0000313" key="1">
    <source>
        <dbReference type="EMBL" id="CAG8611632.1"/>
    </source>
</evidence>